<dbReference type="GO" id="GO:0055085">
    <property type="term" value="P:transmembrane transport"/>
    <property type="evidence" value="ECO:0007669"/>
    <property type="project" value="InterPro"/>
</dbReference>
<name>L9XJS3_9EURY</name>
<dbReference type="Gene3D" id="1.10.3720.10">
    <property type="entry name" value="MetI-like"/>
    <property type="match status" value="1"/>
</dbReference>
<dbReference type="Pfam" id="PF00528">
    <property type="entry name" value="BPD_transp_1"/>
    <property type="match status" value="1"/>
</dbReference>
<evidence type="ECO:0000313" key="10">
    <source>
        <dbReference type="Proteomes" id="UP000011531"/>
    </source>
</evidence>
<evidence type="ECO:0000256" key="5">
    <source>
        <dbReference type="ARBA" id="ARBA00022989"/>
    </source>
</evidence>
<dbReference type="CDD" id="cd06261">
    <property type="entry name" value="TM_PBP2"/>
    <property type="match status" value="1"/>
</dbReference>
<feature type="transmembrane region" description="Helical" evidence="7">
    <location>
        <begin position="271"/>
        <end position="294"/>
    </location>
</feature>
<dbReference type="PROSITE" id="PS50928">
    <property type="entry name" value="ABC_TM1"/>
    <property type="match status" value="1"/>
</dbReference>
<keyword evidence="4 7" id="KW-0812">Transmembrane</keyword>
<dbReference type="InterPro" id="IPR050809">
    <property type="entry name" value="UgpAE/MalFG_permease"/>
</dbReference>
<evidence type="ECO:0000256" key="7">
    <source>
        <dbReference type="RuleBase" id="RU363032"/>
    </source>
</evidence>
<dbReference type="RefSeq" id="WP_008422609.1">
    <property type="nucleotide sequence ID" value="NZ_AOIA01000082.1"/>
</dbReference>
<reference evidence="9 10" key="1">
    <citation type="journal article" date="2014" name="PLoS Genet.">
        <title>Phylogenetically driven sequencing of extremely halophilic archaea reveals strategies for static and dynamic osmo-response.</title>
        <authorList>
            <person name="Becker E.A."/>
            <person name="Seitzer P.M."/>
            <person name="Tritt A."/>
            <person name="Larsen D."/>
            <person name="Krusor M."/>
            <person name="Yao A.I."/>
            <person name="Wu D."/>
            <person name="Madern D."/>
            <person name="Eisen J.A."/>
            <person name="Darling A.E."/>
            <person name="Facciotti M.T."/>
        </authorList>
    </citation>
    <scope>NUCLEOTIDE SEQUENCE [LARGE SCALE GENOMIC DNA]</scope>
    <source>
        <strain evidence="9 10">DSM 18795</strain>
    </source>
</reference>
<keyword evidence="6 7" id="KW-0472">Membrane</keyword>
<keyword evidence="10" id="KW-1185">Reference proteome</keyword>
<evidence type="ECO:0000256" key="3">
    <source>
        <dbReference type="ARBA" id="ARBA00022475"/>
    </source>
</evidence>
<evidence type="ECO:0000259" key="8">
    <source>
        <dbReference type="PROSITE" id="PS50928"/>
    </source>
</evidence>
<evidence type="ECO:0000256" key="1">
    <source>
        <dbReference type="ARBA" id="ARBA00004651"/>
    </source>
</evidence>
<dbReference type="PANTHER" id="PTHR43227">
    <property type="entry name" value="BLL4140 PROTEIN"/>
    <property type="match status" value="1"/>
</dbReference>
<accession>L9XJS3</accession>
<feature type="transmembrane region" description="Helical" evidence="7">
    <location>
        <begin position="21"/>
        <end position="44"/>
    </location>
</feature>
<keyword evidence="3" id="KW-1003">Cell membrane</keyword>
<feature type="transmembrane region" description="Helical" evidence="7">
    <location>
        <begin position="168"/>
        <end position="190"/>
    </location>
</feature>
<comment type="subcellular location">
    <subcellularLocation>
        <location evidence="1 7">Cell membrane</location>
        <topology evidence="1 7">Multi-pass membrane protein</topology>
    </subcellularLocation>
</comment>
<dbReference type="STRING" id="1227498.C492_09275"/>
<dbReference type="Proteomes" id="UP000011531">
    <property type="component" value="Unassembled WGS sequence"/>
</dbReference>
<evidence type="ECO:0000256" key="2">
    <source>
        <dbReference type="ARBA" id="ARBA00022448"/>
    </source>
</evidence>
<keyword evidence="5 7" id="KW-1133">Transmembrane helix</keyword>
<gene>
    <name evidence="9" type="ORF">C492_09275</name>
</gene>
<feature type="domain" description="ABC transmembrane type-1" evidence="8">
    <location>
        <begin position="79"/>
        <end position="291"/>
    </location>
</feature>
<proteinExistence type="inferred from homology"/>
<dbReference type="GO" id="GO:0005886">
    <property type="term" value="C:plasma membrane"/>
    <property type="evidence" value="ECO:0007669"/>
    <property type="project" value="UniProtKB-SubCell"/>
</dbReference>
<dbReference type="PANTHER" id="PTHR43227:SF7">
    <property type="entry name" value="ARABINOOLIGOSACCHARIDES TRANSPORT SYSTEM PERMEASE PROTEIN ARAP"/>
    <property type="match status" value="1"/>
</dbReference>
<comment type="similarity">
    <text evidence="7">Belongs to the binding-protein-dependent transport system permease family.</text>
</comment>
<dbReference type="InterPro" id="IPR035906">
    <property type="entry name" value="MetI-like_sf"/>
</dbReference>
<evidence type="ECO:0000313" key="9">
    <source>
        <dbReference type="EMBL" id="ELY61681.1"/>
    </source>
</evidence>
<dbReference type="OrthoDB" id="45815at2157"/>
<feature type="transmembrane region" description="Helical" evidence="7">
    <location>
        <begin position="83"/>
        <end position="104"/>
    </location>
</feature>
<dbReference type="AlphaFoldDB" id="L9XJS3"/>
<evidence type="ECO:0000256" key="4">
    <source>
        <dbReference type="ARBA" id="ARBA00022692"/>
    </source>
</evidence>
<feature type="transmembrane region" description="Helical" evidence="7">
    <location>
        <begin position="116"/>
        <end position="136"/>
    </location>
</feature>
<keyword evidence="2 7" id="KW-0813">Transport</keyword>
<sequence length="296" mass="33410">MISLTRSGDRTIEEKEALLGYALIAPALLLIAAVILYPVLYNVYLSFTVVPLRPDEAPQWIGLEHYYSLFGSSAFWSALRTTIVFTFFSTTLATLGGLGTALLFNRSFRGRRYIRGMVLLPYVAPLISVAFVWRFMLDPLYGIVPFLGSDVLGLYAGEIDILSNGGTAIWAVILIDAWRYFPFAFLMLIARVQAIPGDMYEAAKIDGASKFAQFKDITLTELKYILATVFLLRWIWNFNKFADIWLLTRRVETLPIYAYQVAFANYQHGQAAAISMVLFLALIVFVLGYVAWALDW</sequence>
<dbReference type="InterPro" id="IPR000515">
    <property type="entry name" value="MetI-like"/>
</dbReference>
<organism evidence="9 10">
    <name type="scientific">Natronococcus jeotgali DSM 18795</name>
    <dbReference type="NCBI Taxonomy" id="1227498"/>
    <lineage>
        <taxon>Archaea</taxon>
        <taxon>Methanobacteriati</taxon>
        <taxon>Methanobacteriota</taxon>
        <taxon>Stenosarchaea group</taxon>
        <taxon>Halobacteria</taxon>
        <taxon>Halobacteriales</taxon>
        <taxon>Natrialbaceae</taxon>
        <taxon>Natronococcus</taxon>
    </lineage>
</organism>
<comment type="caution">
    <text evidence="9">The sequence shown here is derived from an EMBL/GenBank/DDBJ whole genome shotgun (WGS) entry which is preliminary data.</text>
</comment>
<dbReference type="EMBL" id="AOIA01000082">
    <property type="protein sequence ID" value="ELY61681.1"/>
    <property type="molecule type" value="Genomic_DNA"/>
</dbReference>
<evidence type="ECO:0000256" key="6">
    <source>
        <dbReference type="ARBA" id="ARBA00023136"/>
    </source>
</evidence>
<protein>
    <submittedName>
        <fullName evidence="9">ABC transporter</fullName>
    </submittedName>
</protein>
<dbReference type="SUPFAM" id="SSF161098">
    <property type="entry name" value="MetI-like"/>
    <property type="match status" value="1"/>
</dbReference>